<comment type="caution">
    <text evidence="2">The sequence shown here is derived from an EMBL/GenBank/DDBJ whole genome shotgun (WGS) entry which is preliminary data.</text>
</comment>
<dbReference type="AlphaFoldDB" id="A0A8T3BF62"/>
<feature type="region of interest" description="Disordered" evidence="1">
    <location>
        <begin position="1"/>
        <end position="61"/>
    </location>
</feature>
<evidence type="ECO:0000256" key="1">
    <source>
        <dbReference type="SAM" id="MobiDB-lite"/>
    </source>
</evidence>
<feature type="region of interest" description="Disordered" evidence="1">
    <location>
        <begin position="136"/>
        <end position="155"/>
    </location>
</feature>
<sequence>MMASRPSSDVRTGGRPEVRLRAGGYRLSPEFARTDGRDDLGSWGNTLGGQKNSGSNSKLPGIEWRGLGSSTLFSRLLRARTAEIELEGAQIDAKWKGAPSQRAREPQASEPQPLEGFGSGMSRGTIGACSPLVPTAASRSLGRVDQGRSMGTCWS</sequence>
<dbReference type="EMBL" id="JAGYWB010000009">
    <property type="protein sequence ID" value="KAI0511053.1"/>
    <property type="molecule type" value="Genomic_DNA"/>
</dbReference>
<evidence type="ECO:0000313" key="3">
    <source>
        <dbReference type="Proteomes" id="UP000829196"/>
    </source>
</evidence>
<gene>
    <name evidence="2" type="ORF">KFK09_011671</name>
</gene>
<evidence type="ECO:0000313" key="2">
    <source>
        <dbReference type="EMBL" id="KAI0511053.1"/>
    </source>
</evidence>
<keyword evidence="3" id="KW-1185">Reference proteome</keyword>
<protein>
    <submittedName>
        <fullName evidence="2">Uncharacterized protein</fullName>
    </submittedName>
</protein>
<proteinExistence type="predicted"/>
<feature type="compositionally biased region" description="Polar residues" evidence="1">
    <location>
        <begin position="43"/>
        <end position="58"/>
    </location>
</feature>
<feature type="region of interest" description="Disordered" evidence="1">
    <location>
        <begin position="94"/>
        <end position="122"/>
    </location>
</feature>
<reference evidence="2" key="1">
    <citation type="journal article" date="2022" name="Front. Genet.">
        <title>Chromosome-Scale Assembly of the Dendrobium nobile Genome Provides Insights Into the Molecular Mechanism of the Biosynthesis of the Medicinal Active Ingredient of Dendrobium.</title>
        <authorList>
            <person name="Xu Q."/>
            <person name="Niu S.-C."/>
            <person name="Li K.-L."/>
            <person name="Zheng P.-J."/>
            <person name="Zhang X.-J."/>
            <person name="Jia Y."/>
            <person name="Liu Y."/>
            <person name="Niu Y.-X."/>
            <person name="Yu L.-H."/>
            <person name="Chen D.-F."/>
            <person name="Zhang G.-Q."/>
        </authorList>
    </citation>
    <scope>NUCLEOTIDE SEQUENCE</scope>
    <source>
        <tissue evidence="2">Leaf</tissue>
    </source>
</reference>
<organism evidence="2 3">
    <name type="scientific">Dendrobium nobile</name>
    <name type="common">Orchid</name>
    <dbReference type="NCBI Taxonomy" id="94219"/>
    <lineage>
        <taxon>Eukaryota</taxon>
        <taxon>Viridiplantae</taxon>
        <taxon>Streptophyta</taxon>
        <taxon>Embryophyta</taxon>
        <taxon>Tracheophyta</taxon>
        <taxon>Spermatophyta</taxon>
        <taxon>Magnoliopsida</taxon>
        <taxon>Liliopsida</taxon>
        <taxon>Asparagales</taxon>
        <taxon>Orchidaceae</taxon>
        <taxon>Epidendroideae</taxon>
        <taxon>Malaxideae</taxon>
        <taxon>Dendrobiinae</taxon>
        <taxon>Dendrobium</taxon>
    </lineage>
</organism>
<accession>A0A8T3BF62</accession>
<feature type="compositionally biased region" description="Polar residues" evidence="1">
    <location>
        <begin position="1"/>
        <end position="10"/>
    </location>
</feature>
<dbReference type="Proteomes" id="UP000829196">
    <property type="component" value="Unassembled WGS sequence"/>
</dbReference>
<name>A0A8T3BF62_DENNO</name>